<gene>
    <name evidence="5" type="ORF">JCM15548_1728</name>
</gene>
<name>A0A0E9LU02_9BACT</name>
<dbReference type="Pfam" id="PF07745">
    <property type="entry name" value="Glyco_hydro_53"/>
    <property type="match status" value="1"/>
</dbReference>
<evidence type="ECO:0000313" key="5">
    <source>
        <dbReference type="EMBL" id="GAO28611.1"/>
    </source>
</evidence>
<keyword evidence="4" id="KW-0732">Signal</keyword>
<dbReference type="RefSeq" id="WP_062122393.1">
    <property type="nucleotide sequence ID" value="NZ_BAZW01000003.1"/>
</dbReference>
<sequence length="596" mass="66686">MRKIDKALQVIFLFGMALILNLSAAHAQVDITFRVNMQGQDVSSGVFITGELNDWAFTPLTQEGETDVYQVTLSLTSGAQYIYYYKPTAAWDNLRETVPVECANSHEKDGGWEGDRMITVPATNKILDVVYYGGCYEAPIVTEPGEPSFDYILGVDLSYINQVEDHGGVYKENDVQADPYQLMGDKGANLSRIRLWHSPDWVKDVYGASTTVYSGFQDVARSIERSHNAGMQVLLDFHYSDTWADPGHQDVPVAWRNITSLEVLCDSVYNYTYATLSDLQALGLLPEMVQIGNETNHGMMITNTPAGFPSLNVHNGQWASFGKVVNAGIQAVRDIEAEHNKEIVVALHVADPKNLASWTGNVINQGKVTDFEIMGFSYYHIWHTDVSFDALPGLVSNVKQQYNKEIVIMETAYPFTTGWNDHYNNIYTENPLEGFPYTVEGQKDFLTTLNQNILDAGGMGVIYWEPAWISSNMEDLWGVGSSWENCAFFDFDGNLTSVVDYFDFASGIPNSISPISEVGSKDISIKGYKDYVSVEIKPELLLRDTAIMELLDLSGRTIKRRQTSEAKTYIQSPHKGLHFVRVSVANQMVIEKIMIL</sequence>
<keyword evidence="2 4" id="KW-0378">Hydrolase</keyword>
<protein>
    <recommendedName>
        <fullName evidence="4">Arabinogalactan endo-beta-1,4-galactanase</fullName>
        <ecNumber evidence="4">3.2.1.89</ecNumber>
    </recommendedName>
</protein>
<dbReference type="Gene3D" id="2.60.40.10">
    <property type="entry name" value="Immunoglobulins"/>
    <property type="match status" value="1"/>
</dbReference>
<feature type="signal peptide" evidence="4">
    <location>
        <begin position="1"/>
        <end position="27"/>
    </location>
</feature>
<dbReference type="InterPro" id="IPR013783">
    <property type="entry name" value="Ig-like_fold"/>
</dbReference>
<evidence type="ECO:0000256" key="2">
    <source>
        <dbReference type="ARBA" id="ARBA00022801"/>
    </source>
</evidence>
<dbReference type="EC" id="3.2.1.89" evidence="4"/>
<dbReference type="Proteomes" id="UP000032900">
    <property type="component" value="Unassembled WGS sequence"/>
</dbReference>
<feature type="chain" id="PRO_5005116716" description="Arabinogalactan endo-beta-1,4-galactanase" evidence="4">
    <location>
        <begin position="28"/>
        <end position="596"/>
    </location>
</feature>
<keyword evidence="3 4" id="KW-0326">Glycosidase</keyword>
<dbReference type="InterPro" id="IPR017853">
    <property type="entry name" value="GH"/>
</dbReference>
<comment type="caution">
    <text evidence="5">The sequence shown here is derived from an EMBL/GenBank/DDBJ whole genome shotgun (WGS) entry which is preliminary data.</text>
</comment>
<dbReference type="PANTHER" id="PTHR34983:SF2">
    <property type="entry name" value="ENDO-BETA-1,4-GALACTANASE"/>
    <property type="match status" value="1"/>
</dbReference>
<dbReference type="STRING" id="1236989.JCM15548_1728"/>
<dbReference type="AlphaFoldDB" id="A0A0E9LU02"/>
<reference evidence="5 6" key="1">
    <citation type="journal article" date="2015" name="Microbes Environ.">
        <title>Distribution and evolution of nitrogen fixation genes in the phylum bacteroidetes.</title>
        <authorList>
            <person name="Inoue J."/>
            <person name="Oshima K."/>
            <person name="Suda W."/>
            <person name="Sakamoto M."/>
            <person name="Iino T."/>
            <person name="Noda S."/>
            <person name="Hongoh Y."/>
            <person name="Hattori M."/>
            <person name="Ohkuma M."/>
        </authorList>
    </citation>
    <scope>NUCLEOTIDE SEQUENCE [LARGE SCALE GENOMIC DNA]</scope>
    <source>
        <strain evidence="5">JCM 15548</strain>
    </source>
</reference>
<accession>A0A0E9LU02</accession>
<dbReference type="GO" id="GO:0045490">
    <property type="term" value="P:pectin catabolic process"/>
    <property type="evidence" value="ECO:0007669"/>
    <property type="project" value="TreeGrafter"/>
</dbReference>
<dbReference type="SUPFAM" id="SSF51445">
    <property type="entry name" value="(Trans)glycosidases"/>
    <property type="match status" value="1"/>
</dbReference>
<dbReference type="InterPro" id="IPR011683">
    <property type="entry name" value="Glyco_hydro_53"/>
</dbReference>
<proteinExistence type="inferred from homology"/>
<evidence type="ECO:0000256" key="3">
    <source>
        <dbReference type="ARBA" id="ARBA00023295"/>
    </source>
</evidence>
<dbReference type="Gene3D" id="3.20.20.80">
    <property type="entry name" value="Glycosidases"/>
    <property type="match status" value="1"/>
</dbReference>
<dbReference type="GO" id="GO:0031218">
    <property type="term" value="F:arabinogalactan endo-1,4-beta-galactosidase activity"/>
    <property type="evidence" value="ECO:0007669"/>
    <property type="project" value="UniProtKB-EC"/>
</dbReference>
<dbReference type="EMBL" id="BAZW01000003">
    <property type="protein sequence ID" value="GAO28611.1"/>
    <property type="molecule type" value="Genomic_DNA"/>
</dbReference>
<dbReference type="PANTHER" id="PTHR34983">
    <property type="entry name" value="ARABINOGALACTAN ENDO-BETA-1,4-GALACTANASE A"/>
    <property type="match status" value="1"/>
</dbReference>
<evidence type="ECO:0000256" key="4">
    <source>
        <dbReference type="RuleBase" id="RU361192"/>
    </source>
</evidence>
<dbReference type="GO" id="GO:0015926">
    <property type="term" value="F:glucosidase activity"/>
    <property type="evidence" value="ECO:0007669"/>
    <property type="project" value="InterPro"/>
</dbReference>
<comment type="catalytic activity">
    <reaction evidence="4">
        <text>The enzyme specifically hydrolyzes (1-&gt;4)-beta-D-galactosidic linkages in type I arabinogalactans.</text>
        <dbReference type="EC" id="3.2.1.89"/>
    </reaction>
</comment>
<keyword evidence="6" id="KW-1185">Reference proteome</keyword>
<comment type="similarity">
    <text evidence="1 4">Belongs to the glycosyl hydrolase 53 family.</text>
</comment>
<organism evidence="5 6">
    <name type="scientific">Geofilum rubicundum JCM 15548</name>
    <dbReference type="NCBI Taxonomy" id="1236989"/>
    <lineage>
        <taxon>Bacteria</taxon>
        <taxon>Pseudomonadati</taxon>
        <taxon>Bacteroidota</taxon>
        <taxon>Bacteroidia</taxon>
        <taxon>Marinilabiliales</taxon>
        <taxon>Marinilabiliaceae</taxon>
        <taxon>Geofilum</taxon>
    </lineage>
</organism>
<evidence type="ECO:0000256" key="1">
    <source>
        <dbReference type="ARBA" id="ARBA00010687"/>
    </source>
</evidence>
<evidence type="ECO:0000313" key="6">
    <source>
        <dbReference type="Proteomes" id="UP000032900"/>
    </source>
</evidence>